<comment type="cofactor">
    <cofactor evidence="11">
        <name>Mg(2+)</name>
        <dbReference type="ChEBI" id="CHEBI:18420"/>
    </cofactor>
</comment>
<dbReference type="GO" id="GO:0008299">
    <property type="term" value="P:isoprenoid biosynthetic process"/>
    <property type="evidence" value="ECO:0007669"/>
    <property type="project" value="UniProtKB-UniRule"/>
</dbReference>
<dbReference type="STRING" id="1794912.AXX12_04990"/>
<sequence length="359" mass="37249">MSADIALRRSRKLDHIEYALTLDDGPADSRFTDFQLLHNCLPELALNDIRLETAVAGISLPHPLIINAITGGTDDVADVNAKLAEVARLTGSAMAVGSQFAALRDPAAVASYSIIRDVNPSGILFANLGAHASVEQAKAAVDMIDAAALQIHLNPAQELMMPEGDRSFTGYLAKIQDIVHSLDVPVIAKETGCGIAGEQATSLVQSGVRAIDVSGAGGTNFPAIEAARGRHEVSAEALSWGIPAAISAAEVAASLPDGVDMIVSGGVRSPLDAVKSFALGGRAVAVAGPVLRLVQTGGVGAAVSWVESFLAELRCYLLLTGSSCPADLLAKPLVVSGFSRDWLNARGIDTDAFARRGRK</sequence>
<keyword evidence="14" id="KW-1185">Reference proteome</keyword>
<feature type="binding site" evidence="11">
    <location>
        <position position="189"/>
    </location>
    <ligand>
        <name>FMN</name>
        <dbReference type="ChEBI" id="CHEBI:58210"/>
    </ligand>
</feature>
<dbReference type="EC" id="5.3.3.2" evidence="11"/>
<comment type="catalytic activity">
    <reaction evidence="11">
        <text>isopentenyl diphosphate = dimethylallyl diphosphate</text>
        <dbReference type="Rhea" id="RHEA:23284"/>
        <dbReference type="ChEBI" id="CHEBI:57623"/>
        <dbReference type="ChEBI" id="CHEBI:128769"/>
        <dbReference type="EC" id="5.3.3.2"/>
    </reaction>
</comment>
<evidence type="ECO:0000256" key="1">
    <source>
        <dbReference type="ARBA" id="ARBA00001917"/>
    </source>
</evidence>
<keyword evidence="9 11" id="KW-0413">Isomerase</keyword>
<feature type="binding site" evidence="11">
    <location>
        <position position="127"/>
    </location>
    <ligand>
        <name>FMN</name>
        <dbReference type="ChEBI" id="CHEBI:58210"/>
    </ligand>
</feature>
<evidence type="ECO:0000256" key="8">
    <source>
        <dbReference type="ARBA" id="ARBA00023229"/>
    </source>
</evidence>
<evidence type="ECO:0000256" key="9">
    <source>
        <dbReference type="ARBA" id="ARBA00023235"/>
    </source>
</evidence>
<comment type="similarity">
    <text evidence="11">Belongs to the IPP isomerase type 2 family.</text>
</comment>
<dbReference type="GO" id="GO:0000287">
    <property type="term" value="F:magnesium ion binding"/>
    <property type="evidence" value="ECO:0007669"/>
    <property type="project" value="UniProtKB-UniRule"/>
</dbReference>
<feature type="binding site" evidence="11">
    <location>
        <begin position="68"/>
        <end position="70"/>
    </location>
    <ligand>
        <name>FMN</name>
        <dbReference type="ChEBI" id="CHEBI:58210"/>
    </ligand>
</feature>
<feature type="binding site" evidence="11">
    <location>
        <position position="158"/>
    </location>
    <ligand>
        <name>Mg(2+)</name>
        <dbReference type="ChEBI" id="CHEBI:18420"/>
    </ligand>
</feature>
<evidence type="ECO:0000256" key="2">
    <source>
        <dbReference type="ARBA" id="ARBA00022490"/>
    </source>
</evidence>
<organism evidence="13 14">
    <name type="scientific">Anaerosporomusa subterranea</name>
    <dbReference type="NCBI Taxonomy" id="1794912"/>
    <lineage>
        <taxon>Bacteria</taxon>
        <taxon>Bacillati</taxon>
        <taxon>Bacillota</taxon>
        <taxon>Negativicutes</taxon>
        <taxon>Acetonemataceae</taxon>
        <taxon>Anaerosporomusa</taxon>
    </lineage>
</organism>
<name>A0A154BU92_ANASB</name>
<dbReference type="CDD" id="cd02811">
    <property type="entry name" value="IDI-2_FMN"/>
    <property type="match status" value="1"/>
</dbReference>
<reference evidence="13 14" key="1">
    <citation type="submission" date="2016-02" db="EMBL/GenBank/DDBJ databases">
        <title>Anaerosporomusa subterraneum gen. nov., sp. nov., a spore-forming obligate anaerobe isolated from saprolite.</title>
        <authorList>
            <person name="Choi J.K."/>
            <person name="Shah M."/>
            <person name="Yee N."/>
        </authorList>
    </citation>
    <scope>NUCLEOTIDE SEQUENCE [LARGE SCALE GENOMIC DNA]</scope>
    <source>
        <strain evidence="13 14">RU4</strain>
    </source>
</reference>
<dbReference type="InterPro" id="IPR013785">
    <property type="entry name" value="Aldolase_TIM"/>
</dbReference>
<dbReference type="HAMAP" id="MF_00354">
    <property type="entry name" value="Idi_2"/>
    <property type="match status" value="1"/>
</dbReference>
<dbReference type="GO" id="GO:0004452">
    <property type="term" value="F:isopentenyl-diphosphate delta-isomerase activity"/>
    <property type="evidence" value="ECO:0007669"/>
    <property type="project" value="UniProtKB-UniRule"/>
</dbReference>
<dbReference type="NCBIfam" id="TIGR02151">
    <property type="entry name" value="IPP_isom_2"/>
    <property type="match status" value="1"/>
</dbReference>
<dbReference type="InterPro" id="IPR011179">
    <property type="entry name" value="IPdP_isomerase"/>
</dbReference>
<evidence type="ECO:0000256" key="11">
    <source>
        <dbReference type="HAMAP-Rule" id="MF_00354"/>
    </source>
</evidence>
<dbReference type="GO" id="GO:0016491">
    <property type="term" value="F:oxidoreductase activity"/>
    <property type="evidence" value="ECO:0007669"/>
    <property type="project" value="InterPro"/>
</dbReference>
<feature type="binding site" evidence="11">
    <location>
        <begin position="11"/>
        <end position="12"/>
    </location>
    <ligand>
        <name>substrate</name>
    </ligand>
</feature>
<gene>
    <name evidence="11" type="primary">fni</name>
    <name evidence="13" type="ORF">AXX12_04990</name>
</gene>
<feature type="binding site" evidence="11">
    <location>
        <begin position="266"/>
        <end position="268"/>
    </location>
    <ligand>
        <name>FMN</name>
        <dbReference type="ChEBI" id="CHEBI:58210"/>
    </ligand>
</feature>
<proteinExistence type="inferred from homology"/>
<keyword evidence="7 11" id="KW-0521">NADP</keyword>
<feature type="binding site" evidence="11">
    <location>
        <position position="98"/>
    </location>
    <ligand>
        <name>FMN</name>
        <dbReference type="ChEBI" id="CHEBI:58210"/>
    </ligand>
</feature>
<keyword evidence="6 11" id="KW-0460">Magnesium</keyword>
<evidence type="ECO:0000256" key="3">
    <source>
        <dbReference type="ARBA" id="ARBA00022630"/>
    </source>
</evidence>
<evidence type="ECO:0000313" key="14">
    <source>
        <dbReference type="Proteomes" id="UP000076268"/>
    </source>
</evidence>
<evidence type="ECO:0000256" key="4">
    <source>
        <dbReference type="ARBA" id="ARBA00022643"/>
    </source>
</evidence>
<keyword evidence="3 11" id="KW-0285">Flavoprotein</keyword>
<dbReference type="GO" id="GO:0070402">
    <property type="term" value="F:NADPH binding"/>
    <property type="evidence" value="ECO:0007669"/>
    <property type="project" value="UniProtKB-UniRule"/>
</dbReference>
<feature type="domain" description="FMN-dependent dehydrogenase" evidence="12">
    <location>
        <begin position="172"/>
        <end position="328"/>
    </location>
</feature>
<dbReference type="EMBL" id="LSGP01000013">
    <property type="protein sequence ID" value="KYZ77467.1"/>
    <property type="molecule type" value="Genomic_DNA"/>
</dbReference>
<keyword evidence="4 11" id="KW-0288">FMN</keyword>
<dbReference type="PANTHER" id="PTHR43665">
    <property type="entry name" value="ISOPENTENYL-DIPHOSPHATE DELTA-ISOMERASE"/>
    <property type="match status" value="1"/>
</dbReference>
<keyword evidence="8 11" id="KW-0414">Isoprene biosynthesis</keyword>
<dbReference type="PANTHER" id="PTHR43665:SF1">
    <property type="entry name" value="ISOPENTENYL-DIPHOSPHATE DELTA-ISOMERASE"/>
    <property type="match status" value="1"/>
</dbReference>
<comment type="cofactor">
    <cofactor evidence="11">
        <name>NADPH</name>
        <dbReference type="ChEBI" id="CHEBI:57783"/>
    </cofactor>
</comment>
<comment type="subcellular location">
    <subcellularLocation>
        <location evidence="11">Cytoplasm</location>
    </subcellularLocation>
</comment>
<dbReference type="SUPFAM" id="SSF51395">
    <property type="entry name" value="FMN-linked oxidoreductases"/>
    <property type="match status" value="1"/>
</dbReference>
<evidence type="ECO:0000256" key="6">
    <source>
        <dbReference type="ARBA" id="ARBA00022842"/>
    </source>
</evidence>
<dbReference type="InterPro" id="IPR000262">
    <property type="entry name" value="FMN-dep_DH"/>
</dbReference>
<comment type="function">
    <text evidence="11">Involved in the biosynthesis of isoprenoids. Catalyzes the 1,3-allylic rearrangement of the homoallylic substrate isopentenyl (IPP) to its allylic isomer, dimethylallyl diphosphate (DMAPP).</text>
</comment>
<feature type="binding site" evidence="11">
    <location>
        <position position="219"/>
    </location>
    <ligand>
        <name>FMN</name>
        <dbReference type="ChEBI" id="CHEBI:58210"/>
    </ligand>
</feature>
<evidence type="ECO:0000313" key="13">
    <source>
        <dbReference type="EMBL" id="KYZ77467.1"/>
    </source>
</evidence>
<comment type="caution">
    <text evidence="11">Lacks conserved residue(s) required for the propagation of feature annotation.</text>
</comment>
<dbReference type="GO" id="GO:0005737">
    <property type="term" value="C:cytoplasm"/>
    <property type="evidence" value="ECO:0007669"/>
    <property type="project" value="UniProtKB-SubCell"/>
</dbReference>
<feature type="binding site" evidence="11">
    <location>
        <position position="157"/>
    </location>
    <ligand>
        <name>substrate</name>
    </ligand>
</feature>
<feature type="binding site" evidence="11">
    <location>
        <position position="214"/>
    </location>
    <ligand>
        <name>FMN</name>
        <dbReference type="ChEBI" id="CHEBI:58210"/>
    </ligand>
</feature>
<evidence type="ECO:0000259" key="12">
    <source>
        <dbReference type="Pfam" id="PF01070"/>
    </source>
</evidence>
<keyword evidence="2 11" id="KW-0963">Cytoplasm</keyword>
<keyword evidence="5 11" id="KW-0479">Metal-binding</keyword>
<dbReference type="GO" id="GO:0010181">
    <property type="term" value="F:FMN binding"/>
    <property type="evidence" value="ECO:0007669"/>
    <property type="project" value="UniProtKB-UniRule"/>
</dbReference>
<accession>A0A154BU92</accession>
<dbReference type="Proteomes" id="UP000076268">
    <property type="component" value="Unassembled WGS sequence"/>
</dbReference>
<evidence type="ECO:0000256" key="7">
    <source>
        <dbReference type="ARBA" id="ARBA00022857"/>
    </source>
</evidence>
<feature type="binding site" evidence="11">
    <location>
        <begin position="287"/>
        <end position="288"/>
    </location>
    <ligand>
        <name>FMN</name>
        <dbReference type="ChEBI" id="CHEBI:58210"/>
    </ligand>
</feature>
<comment type="subunit">
    <text evidence="10 11">Homooctamer. Dimer of tetramers.</text>
</comment>
<dbReference type="RefSeq" id="WP_066239868.1">
    <property type="nucleotide sequence ID" value="NZ_LSGP01000013.1"/>
</dbReference>
<dbReference type="AlphaFoldDB" id="A0A154BU92"/>
<comment type="caution">
    <text evidence="13">The sequence shown here is derived from an EMBL/GenBank/DDBJ whole genome shotgun (WGS) entry which is preliminary data.</text>
</comment>
<dbReference type="PIRSF" id="PIRSF003314">
    <property type="entry name" value="IPP_isomerase"/>
    <property type="match status" value="1"/>
</dbReference>
<evidence type="ECO:0000256" key="10">
    <source>
        <dbReference type="ARBA" id="ARBA00025810"/>
    </source>
</evidence>
<comment type="cofactor">
    <cofactor evidence="1 11">
        <name>FMN</name>
        <dbReference type="ChEBI" id="CHEBI:58210"/>
    </cofactor>
</comment>
<evidence type="ECO:0000256" key="5">
    <source>
        <dbReference type="ARBA" id="ARBA00022723"/>
    </source>
</evidence>
<dbReference type="Pfam" id="PF01070">
    <property type="entry name" value="FMN_dh"/>
    <property type="match status" value="1"/>
</dbReference>
<dbReference type="OrthoDB" id="9795032at2"/>
<protein>
    <recommendedName>
        <fullName evidence="11">Isopentenyl-diphosphate delta-isomerase</fullName>
        <shortName evidence="11">IPP isomerase</shortName>
        <ecNumber evidence="11">5.3.3.2</ecNumber>
    </recommendedName>
    <alternativeName>
        <fullName evidence="11">Isopentenyl diphosphate:dimethylallyl diphosphate isomerase</fullName>
    </alternativeName>
    <alternativeName>
        <fullName evidence="11">Isopentenyl pyrophosphate isomerase</fullName>
    </alternativeName>
    <alternativeName>
        <fullName evidence="11">Type 2 isopentenyl diphosphate isomerase</fullName>
        <shortName evidence="11">IDI-2</shortName>
    </alternativeName>
</protein>
<dbReference type="Gene3D" id="3.20.20.70">
    <property type="entry name" value="Aldolase class I"/>
    <property type="match status" value="1"/>
</dbReference>